<dbReference type="AlphaFoldDB" id="A0A2K9ZCT5"/>
<dbReference type="SMART" id="SM00062">
    <property type="entry name" value="PBPb"/>
    <property type="match status" value="1"/>
</dbReference>
<dbReference type="RefSeq" id="WP_105008748.1">
    <property type="nucleotide sequence ID" value="NZ_CP025013.1"/>
</dbReference>
<dbReference type="Gene3D" id="3.40.190.10">
    <property type="entry name" value="Periplasmic binding protein-like II"/>
    <property type="match status" value="2"/>
</dbReference>
<geneLocation type="plasmid" evidence="6">
    <name>prln1</name>
</geneLocation>
<feature type="chain" id="PRO_5014726992" description="Solute-binding protein family 3/N-terminal domain-containing protein" evidence="3">
    <location>
        <begin position="26"/>
        <end position="284"/>
    </location>
</feature>
<comment type="subcellular location">
    <subcellularLocation>
        <location evidence="1">Periplasm</location>
    </subcellularLocation>
</comment>
<dbReference type="CDD" id="cd01004">
    <property type="entry name" value="PBP2_MidA_like"/>
    <property type="match status" value="1"/>
</dbReference>
<dbReference type="InterPro" id="IPR001638">
    <property type="entry name" value="Solute-binding_3/MltF_N"/>
</dbReference>
<dbReference type="Pfam" id="PF00497">
    <property type="entry name" value="SBP_bac_3"/>
    <property type="match status" value="1"/>
</dbReference>
<evidence type="ECO:0000256" key="1">
    <source>
        <dbReference type="ARBA" id="ARBA00004418"/>
    </source>
</evidence>
<proteinExistence type="predicted"/>
<dbReference type="GO" id="GO:0042597">
    <property type="term" value="C:periplasmic space"/>
    <property type="evidence" value="ECO:0007669"/>
    <property type="project" value="UniProtKB-SubCell"/>
</dbReference>
<evidence type="ECO:0000259" key="4">
    <source>
        <dbReference type="SMART" id="SM00062"/>
    </source>
</evidence>
<feature type="domain" description="Solute-binding protein family 3/N-terminal" evidence="4">
    <location>
        <begin position="39"/>
        <end position="266"/>
    </location>
</feature>
<dbReference type="SUPFAM" id="SSF53850">
    <property type="entry name" value="Periplasmic binding protein-like II"/>
    <property type="match status" value="1"/>
</dbReference>
<name>A0A2K9ZCT5_RHILE</name>
<sequence>MLNRAFFRIAVVGTVLSALSSTSFADDIPIIKEVKDSGKLTIASSLGYAPFEYIDEQGKPVGLDIELATAVAELLNAKLDIVTIPFASQIPGLAAGRIKVGWATFSVTEERLKQADFVTFMQAGTVVATTPDNKKKFAAKNSLCGAKVAVQSGTSADFAADKLDVECKAANLPALNKAIYPEQKDTIQAVLSGRAEARLDDSTSAGYYEVTSKGKLIVTGDSFYPTPLGVVIAKGDKETAAMLEAALQKLISNGTYSNILKKYNMTTSSVEKPTIYTDAAQLAQ</sequence>
<feature type="signal peptide" evidence="3">
    <location>
        <begin position="1"/>
        <end position="25"/>
    </location>
</feature>
<organism evidence="5 6">
    <name type="scientific">Rhizobium leguminosarum</name>
    <dbReference type="NCBI Taxonomy" id="384"/>
    <lineage>
        <taxon>Bacteria</taxon>
        <taxon>Pseudomonadati</taxon>
        <taxon>Pseudomonadota</taxon>
        <taxon>Alphaproteobacteria</taxon>
        <taxon>Hyphomicrobiales</taxon>
        <taxon>Rhizobiaceae</taxon>
        <taxon>Rhizobium/Agrobacterium group</taxon>
        <taxon>Rhizobium</taxon>
    </lineage>
</organism>
<evidence type="ECO:0000313" key="5">
    <source>
        <dbReference type="EMBL" id="AUW46054.1"/>
    </source>
</evidence>
<keyword evidence="2 3" id="KW-0732">Signal</keyword>
<dbReference type="EMBL" id="CP025013">
    <property type="protein sequence ID" value="AUW46054.1"/>
    <property type="molecule type" value="Genomic_DNA"/>
</dbReference>
<keyword evidence="5" id="KW-0614">Plasmid</keyword>
<evidence type="ECO:0000256" key="3">
    <source>
        <dbReference type="SAM" id="SignalP"/>
    </source>
</evidence>
<reference evidence="5 6" key="1">
    <citation type="submission" date="2017-11" db="EMBL/GenBank/DDBJ databases">
        <title>Complete genome of Rhizobium leguminosarum Norway, an ineffective micro-symbiont.</title>
        <authorList>
            <person name="Hoffrichter A."/>
            <person name="Liang J."/>
            <person name="Brachmann A."/>
            <person name="Marin M."/>
        </authorList>
    </citation>
    <scope>NUCLEOTIDE SEQUENCE [LARGE SCALE GENOMIC DNA]</scope>
    <source>
        <strain evidence="5 6">Norway</strain>
        <plasmid evidence="6">Plasmid prln1</plasmid>
    </source>
</reference>
<dbReference type="PANTHER" id="PTHR35936:SF19">
    <property type="entry name" value="AMINO-ACID-BINDING PROTEIN YXEM-RELATED"/>
    <property type="match status" value="1"/>
</dbReference>
<dbReference type="PANTHER" id="PTHR35936">
    <property type="entry name" value="MEMBRANE-BOUND LYTIC MUREIN TRANSGLYCOSYLASE F"/>
    <property type="match status" value="1"/>
</dbReference>
<evidence type="ECO:0000256" key="2">
    <source>
        <dbReference type="ARBA" id="ARBA00022729"/>
    </source>
</evidence>
<gene>
    <name evidence="5" type="ORF">CUJ84_pRLN1000596</name>
</gene>
<protein>
    <recommendedName>
        <fullName evidence="4">Solute-binding protein family 3/N-terminal domain-containing protein</fullName>
    </recommendedName>
</protein>
<dbReference type="Proteomes" id="UP000238523">
    <property type="component" value="Plasmid pRLN1"/>
</dbReference>
<evidence type="ECO:0000313" key="6">
    <source>
        <dbReference type="Proteomes" id="UP000238523"/>
    </source>
</evidence>
<accession>A0A2K9ZCT5</accession>